<sequence length="78" mass="8298">MMKPKLVITAILATSAIATGVVLGSASSAQPCMYKQSESYQQKEAQLDWLRSPWAIVITLPGIALATALSRGGRAYES</sequence>
<keyword evidence="1" id="KW-1133">Transmembrane helix</keyword>
<proteinExistence type="predicted"/>
<dbReference type="HOGENOM" id="CLU_2631782_0_0_3"/>
<evidence type="ECO:0000313" key="2">
    <source>
        <dbReference type="EMBL" id="EDX70869.1"/>
    </source>
</evidence>
<evidence type="ECO:0000313" key="3">
    <source>
        <dbReference type="Proteomes" id="UP000003835"/>
    </source>
</evidence>
<feature type="transmembrane region" description="Helical" evidence="1">
    <location>
        <begin position="53"/>
        <end position="70"/>
    </location>
</feature>
<dbReference type="OrthoDB" id="465580at2"/>
<gene>
    <name evidence="2" type="ORF">MC7420_8079</name>
</gene>
<keyword evidence="1" id="KW-0472">Membrane</keyword>
<dbReference type="EMBL" id="DS989879">
    <property type="protein sequence ID" value="EDX70869.1"/>
    <property type="molecule type" value="Genomic_DNA"/>
</dbReference>
<dbReference type="eggNOG" id="ENOG50336ZT">
    <property type="taxonomic scope" value="Bacteria"/>
</dbReference>
<keyword evidence="3" id="KW-1185">Reference proteome</keyword>
<evidence type="ECO:0000256" key="1">
    <source>
        <dbReference type="SAM" id="Phobius"/>
    </source>
</evidence>
<dbReference type="AlphaFoldDB" id="B4W4L4"/>
<keyword evidence="1" id="KW-0812">Transmembrane</keyword>
<dbReference type="RefSeq" id="WP_006106228.1">
    <property type="nucleotide sequence ID" value="NZ_DS989879.1"/>
</dbReference>
<organism evidence="2 3">
    <name type="scientific">Coleofasciculus chthonoplastes PCC 7420</name>
    <dbReference type="NCBI Taxonomy" id="118168"/>
    <lineage>
        <taxon>Bacteria</taxon>
        <taxon>Bacillati</taxon>
        <taxon>Cyanobacteriota</taxon>
        <taxon>Cyanophyceae</taxon>
        <taxon>Coleofasciculales</taxon>
        <taxon>Coleofasciculaceae</taxon>
        <taxon>Coleofasciculus</taxon>
    </lineage>
</organism>
<dbReference type="Proteomes" id="UP000003835">
    <property type="component" value="Unassembled WGS sequence"/>
</dbReference>
<protein>
    <submittedName>
        <fullName evidence="2">Uncharacterized protein</fullName>
    </submittedName>
</protein>
<name>B4W4L4_9CYAN</name>
<accession>B4W4L4</accession>
<reference evidence="2 3" key="1">
    <citation type="submission" date="2008-07" db="EMBL/GenBank/DDBJ databases">
        <authorList>
            <person name="Tandeau de Marsac N."/>
            <person name="Ferriera S."/>
            <person name="Johnson J."/>
            <person name="Kravitz S."/>
            <person name="Beeson K."/>
            <person name="Sutton G."/>
            <person name="Rogers Y.-H."/>
            <person name="Friedman R."/>
            <person name="Frazier M."/>
            <person name="Venter J.C."/>
        </authorList>
    </citation>
    <scope>NUCLEOTIDE SEQUENCE [LARGE SCALE GENOMIC DNA]</scope>
    <source>
        <strain evidence="2 3">PCC 7420</strain>
    </source>
</reference>